<dbReference type="GO" id="GO:0017118">
    <property type="term" value="F:lipoyltransferase activity"/>
    <property type="evidence" value="ECO:0007669"/>
    <property type="project" value="TreeGrafter"/>
</dbReference>
<keyword evidence="9" id="KW-0067">ATP-binding</keyword>
<keyword evidence="7 12" id="KW-0436">Ligase</keyword>
<dbReference type="Gene3D" id="3.30.930.10">
    <property type="entry name" value="Bira Bifunctional Protein, Domain 2"/>
    <property type="match status" value="1"/>
</dbReference>
<dbReference type="EMBL" id="JAAAHY010000252">
    <property type="protein sequence ID" value="KAF9965474.1"/>
    <property type="molecule type" value="Genomic_DNA"/>
</dbReference>
<dbReference type="SUPFAM" id="SSF82649">
    <property type="entry name" value="SufE/NifU"/>
    <property type="match status" value="1"/>
</dbReference>
<keyword evidence="13" id="KW-1185">Reference proteome</keyword>
<dbReference type="PANTHER" id="PTHR12561">
    <property type="entry name" value="LIPOATE-PROTEIN LIGASE"/>
    <property type="match status" value="1"/>
</dbReference>
<dbReference type="SUPFAM" id="SSF55681">
    <property type="entry name" value="Class II aaRS and biotin synthetases"/>
    <property type="match status" value="1"/>
</dbReference>
<evidence type="ECO:0000259" key="11">
    <source>
        <dbReference type="PROSITE" id="PS51733"/>
    </source>
</evidence>
<sequence>MRPRSQQPKTCKEATKYAAVETYISKLNDPWTNLAFEEWLFRNSDPSTYILFLYRNSKSVIIGRNQNPWKECNLKLMARDNVPFVRRKSGGGTVYHDMGNTNYSIMMPRDVFDRRTNVDLICRALHELDIPAIVNERHDIDLVLVGLILSYVSGSAFKLIQHRSYHHGTMLIDTDLSTLGQYLKVDKSSLITKGVASVRSPVTRLRESSFTIDHLSFCEAARTEFLKRYSFDQWRQNLEGEPVVVDEAMIDRMEGVKKIKDDMKTWEWMFGQTPEFSYRLNKDFSWGSIDMTIKSKEGLITDVDVNCIDTTFNAQSLPLTALGIGMEGQRYDQQGIDLAVERVMYEAPEVLAPPGAAEKLKNVVQWLKEEL</sequence>
<dbReference type="Pfam" id="PF21948">
    <property type="entry name" value="LplA-B_cat"/>
    <property type="match status" value="1"/>
</dbReference>
<proteinExistence type="inferred from homology"/>
<evidence type="ECO:0000313" key="13">
    <source>
        <dbReference type="Proteomes" id="UP000738359"/>
    </source>
</evidence>
<dbReference type="Pfam" id="PF10437">
    <property type="entry name" value="Lip_prot_lig_C"/>
    <property type="match status" value="1"/>
</dbReference>
<accession>A0A9P6J9P8</accession>
<reference evidence="12" key="1">
    <citation type="journal article" date="2020" name="Fungal Divers.">
        <title>Resolving the Mortierellaceae phylogeny through synthesis of multi-gene phylogenetics and phylogenomics.</title>
        <authorList>
            <person name="Vandepol N."/>
            <person name="Liber J."/>
            <person name="Desiro A."/>
            <person name="Na H."/>
            <person name="Kennedy M."/>
            <person name="Barry K."/>
            <person name="Grigoriev I.V."/>
            <person name="Miller A.N."/>
            <person name="O'Donnell K."/>
            <person name="Stajich J.E."/>
            <person name="Bonito G."/>
        </authorList>
    </citation>
    <scope>NUCLEOTIDE SEQUENCE</scope>
    <source>
        <strain evidence="12">CK1249</strain>
    </source>
</reference>
<evidence type="ECO:0000256" key="7">
    <source>
        <dbReference type="ARBA" id="ARBA00022598"/>
    </source>
</evidence>
<evidence type="ECO:0000313" key="12">
    <source>
        <dbReference type="EMBL" id="KAF9965474.1"/>
    </source>
</evidence>
<evidence type="ECO:0000256" key="3">
    <source>
        <dbReference type="ARBA" id="ARBA00005124"/>
    </source>
</evidence>
<comment type="similarity">
    <text evidence="4">Belongs to the LplA family.</text>
</comment>
<keyword evidence="8" id="KW-0547">Nucleotide-binding</keyword>
<comment type="caution">
    <text evidence="12">The sequence shown here is derived from an EMBL/GenBank/DDBJ whole genome shotgun (WGS) entry which is preliminary data.</text>
</comment>
<evidence type="ECO:0000256" key="4">
    <source>
        <dbReference type="ARBA" id="ARBA00008242"/>
    </source>
</evidence>
<dbReference type="GO" id="GO:0005739">
    <property type="term" value="C:mitochondrion"/>
    <property type="evidence" value="ECO:0007669"/>
    <property type="project" value="TreeGrafter"/>
</dbReference>
<dbReference type="CDD" id="cd16443">
    <property type="entry name" value="LplA"/>
    <property type="match status" value="1"/>
</dbReference>
<dbReference type="InterPro" id="IPR019491">
    <property type="entry name" value="Lipoate_protein_ligase_C"/>
</dbReference>
<evidence type="ECO:0000256" key="1">
    <source>
        <dbReference type="ARBA" id="ARBA00003253"/>
    </source>
</evidence>
<dbReference type="NCBIfam" id="TIGR00545">
    <property type="entry name" value="lipoyltrans"/>
    <property type="match status" value="1"/>
</dbReference>
<dbReference type="InterPro" id="IPR004562">
    <property type="entry name" value="LipoylTrfase_LipoateP_Ligase"/>
</dbReference>
<dbReference type="Gene3D" id="3.30.390.50">
    <property type="entry name" value="CO dehydrogenase flavoprotein, C-terminal domain"/>
    <property type="match status" value="1"/>
</dbReference>
<dbReference type="GO" id="GO:0005524">
    <property type="term" value="F:ATP binding"/>
    <property type="evidence" value="ECO:0007669"/>
    <property type="project" value="UniProtKB-KW"/>
</dbReference>
<dbReference type="InterPro" id="IPR004143">
    <property type="entry name" value="BPL_LPL_catalytic"/>
</dbReference>
<feature type="domain" description="BPL/LPL catalytic" evidence="11">
    <location>
        <begin position="45"/>
        <end position="233"/>
    </location>
</feature>
<evidence type="ECO:0000256" key="6">
    <source>
        <dbReference type="ARBA" id="ARBA00015925"/>
    </source>
</evidence>
<evidence type="ECO:0000256" key="8">
    <source>
        <dbReference type="ARBA" id="ARBA00022741"/>
    </source>
</evidence>
<dbReference type="PROSITE" id="PS51733">
    <property type="entry name" value="BPL_LPL_CATALYTIC"/>
    <property type="match status" value="1"/>
</dbReference>
<comment type="catalytic activity">
    <reaction evidence="10">
        <text>L-lysyl-[lipoyl-carrier protein] + (R)-lipoate + ATP = N(6)-[(R)-lipoyl]-L-lysyl-[lipoyl-carrier protein] + AMP + diphosphate + H(+)</text>
        <dbReference type="Rhea" id="RHEA:49288"/>
        <dbReference type="Rhea" id="RHEA-COMP:10500"/>
        <dbReference type="Rhea" id="RHEA-COMP:10502"/>
        <dbReference type="ChEBI" id="CHEBI:15378"/>
        <dbReference type="ChEBI" id="CHEBI:29969"/>
        <dbReference type="ChEBI" id="CHEBI:30616"/>
        <dbReference type="ChEBI" id="CHEBI:33019"/>
        <dbReference type="ChEBI" id="CHEBI:83088"/>
        <dbReference type="ChEBI" id="CHEBI:83099"/>
        <dbReference type="ChEBI" id="CHEBI:456215"/>
        <dbReference type="EC" id="6.3.1.20"/>
    </reaction>
</comment>
<comment type="function">
    <text evidence="1">Catalyzes both the ATP-dependent activation of exogenously supplied lipoate to lipoyl-AMP and the transfer of the activated lipoyl onto the lipoyl domains of lipoate-dependent enzymes.</text>
</comment>
<dbReference type="GO" id="GO:0016979">
    <property type="term" value="F:lipoate-protein ligase activity"/>
    <property type="evidence" value="ECO:0007669"/>
    <property type="project" value="UniProtKB-EC"/>
</dbReference>
<comment type="pathway">
    <text evidence="3">Protein modification; protein lipoylation via exogenous pathway; protein N(6)-(lipoyl)lysine from lipoate: step 1/2.</text>
</comment>
<dbReference type="OrthoDB" id="201621at2759"/>
<dbReference type="EC" id="6.3.1.20" evidence="5"/>
<evidence type="ECO:0000256" key="9">
    <source>
        <dbReference type="ARBA" id="ARBA00022840"/>
    </source>
</evidence>
<dbReference type="PANTHER" id="PTHR12561:SF3">
    <property type="entry name" value="LIPOYLTRANSFERASE 1, MITOCHONDRIAL"/>
    <property type="match status" value="1"/>
</dbReference>
<organism evidence="12 13">
    <name type="scientific">Mortierella alpina</name>
    <name type="common">Oleaginous fungus</name>
    <name type="synonym">Mortierella renispora</name>
    <dbReference type="NCBI Taxonomy" id="64518"/>
    <lineage>
        <taxon>Eukaryota</taxon>
        <taxon>Fungi</taxon>
        <taxon>Fungi incertae sedis</taxon>
        <taxon>Mucoromycota</taxon>
        <taxon>Mortierellomycotina</taxon>
        <taxon>Mortierellomycetes</taxon>
        <taxon>Mortierellales</taxon>
        <taxon>Mortierellaceae</taxon>
        <taxon>Mortierella</taxon>
    </lineage>
</organism>
<dbReference type="InterPro" id="IPR045864">
    <property type="entry name" value="aa-tRNA-synth_II/BPL/LPL"/>
</dbReference>
<evidence type="ECO:0000256" key="10">
    <source>
        <dbReference type="ARBA" id="ARBA00048037"/>
    </source>
</evidence>
<protein>
    <recommendedName>
        <fullName evidence="6">Putative lipoate-protein ligase A</fullName>
        <ecNumber evidence="5">6.3.1.20</ecNumber>
    </recommendedName>
</protein>
<dbReference type="GO" id="GO:0009249">
    <property type="term" value="P:protein lipoylation"/>
    <property type="evidence" value="ECO:0007669"/>
    <property type="project" value="InterPro"/>
</dbReference>
<dbReference type="Proteomes" id="UP000738359">
    <property type="component" value="Unassembled WGS sequence"/>
</dbReference>
<name>A0A9P6J9P8_MORAP</name>
<gene>
    <name evidence="12" type="primary">AIM22</name>
    <name evidence="12" type="ORF">BGZ70_004811</name>
</gene>
<evidence type="ECO:0000256" key="2">
    <source>
        <dbReference type="ARBA" id="ARBA00005085"/>
    </source>
</evidence>
<evidence type="ECO:0000256" key="5">
    <source>
        <dbReference type="ARBA" id="ARBA00012367"/>
    </source>
</evidence>
<comment type="pathway">
    <text evidence="2">Protein modification; protein lipoylation via exogenous pathway; protein N(6)-(lipoyl)lysine from lipoate: step 2/2.</text>
</comment>
<dbReference type="AlphaFoldDB" id="A0A9P6J9P8"/>